<dbReference type="InterPro" id="IPR003439">
    <property type="entry name" value="ABC_transporter-like_ATP-bd"/>
</dbReference>
<evidence type="ECO:0000256" key="3">
    <source>
        <dbReference type="ARBA" id="ARBA00022840"/>
    </source>
</evidence>
<comment type="caution">
    <text evidence="5">The sequence shown here is derived from an EMBL/GenBank/DDBJ whole genome shotgun (WGS) entry which is preliminary data.</text>
</comment>
<reference evidence="5 6" key="1">
    <citation type="journal article" date="2024" name="Nat. Commun.">
        <title>Phylogenomics reveals the evolutionary origins of lichenization in chlorophyte algae.</title>
        <authorList>
            <person name="Puginier C."/>
            <person name="Libourel C."/>
            <person name="Otte J."/>
            <person name="Skaloud P."/>
            <person name="Haon M."/>
            <person name="Grisel S."/>
            <person name="Petersen M."/>
            <person name="Berrin J.G."/>
            <person name="Delaux P.M."/>
            <person name="Dal Grande F."/>
            <person name="Keller J."/>
        </authorList>
    </citation>
    <scope>NUCLEOTIDE SEQUENCE [LARGE SCALE GENOMIC DNA]</scope>
    <source>
        <strain evidence="5 6">SAG 216-7</strain>
    </source>
</reference>
<evidence type="ECO:0000256" key="2">
    <source>
        <dbReference type="ARBA" id="ARBA00022741"/>
    </source>
</evidence>
<accession>A0ABR2YK10</accession>
<dbReference type="SMART" id="SM00382">
    <property type="entry name" value="AAA"/>
    <property type="match status" value="1"/>
</dbReference>
<organism evidence="5 6">
    <name type="scientific">Coccomyxa subellipsoidea</name>
    <dbReference type="NCBI Taxonomy" id="248742"/>
    <lineage>
        <taxon>Eukaryota</taxon>
        <taxon>Viridiplantae</taxon>
        <taxon>Chlorophyta</taxon>
        <taxon>core chlorophytes</taxon>
        <taxon>Trebouxiophyceae</taxon>
        <taxon>Trebouxiophyceae incertae sedis</taxon>
        <taxon>Coccomyxaceae</taxon>
        <taxon>Coccomyxa</taxon>
    </lineage>
</organism>
<feature type="domain" description="ABC transporter" evidence="4">
    <location>
        <begin position="1"/>
        <end position="203"/>
    </location>
</feature>
<keyword evidence="6" id="KW-1185">Reference proteome</keyword>
<dbReference type="InterPro" id="IPR008995">
    <property type="entry name" value="Mo/tungstate-bd_C_term_dom"/>
</dbReference>
<evidence type="ECO:0000313" key="5">
    <source>
        <dbReference type="EMBL" id="KAK9906759.1"/>
    </source>
</evidence>
<evidence type="ECO:0000313" key="6">
    <source>
        <dbReference type="Proteomes" id="UP001491310"/>
    </source>
</evidence>
<dbReference type="InterPro" id="IPR017871">
    <property type="entry name" value="ABC_transporter-like_CS"/>
</dbReference>
<dbReference type="SUPFAM" id="SSF52540">
    <property type="entry name" value="P-loop containing nucleoside triphosphate hydrolases"/>
    <property type="match status" value="1"/>
</dbReference>
<dbReference type="InterPro" id="IPR013611">
    <property type="entry name" value="Transp-assoc_OB_typ2"/>
</dbReference>
<protein>
    <recommendedName>
        <fullName evidence="4">ABC transporter domain-containing protein</fullName>
    </recommendedName>
</protein>
<proteinExistence type="predicted"/>
<dbReference type="PANTHER" id="PTHR42781:SF4">
    <property type="entry name" value="SPERMIDINE_PUTRESCINE IMPORT ATP-BINDING PROTEIN POTA"/>
    <property type="match status" value="1"/>
</dbReference>
<dbReference type="Gene3D" id="3.40.50.300">
    <property type="entry name" value="P-loop containing nucleotide triphosphate hydrolases"/>
    <property type="match status" value="1"/>
</dbReference>
<dbReference type="EMBL" id="JALJOT010000010">
    <property type="protein sequence ID" value="KAK9906759.1"/>
    <property type="molecule type" value="Genomic_DNA"/>
</dbReference>
<dbReference type="InterPro" id="IPR027417">
    <property type="entry name" value="P-loop_NTPase"/>
</dbReference>
<dbReference type="InterPro" id="IPR050093">
    <property type="entry name" value="ABC_SmlMolc_Importer"/>
</dbReference>
<dbReference type="PROSITE" id="PS00211">
    <property type="entry name" value="ABC_TRANSPORTER_1"/>
    <property type="match status" value="1"/>
</dbReference>
<gene>
    <name evidence="5" type="ORF">WJX75_007514</name>
</gene>
<evidence type="ECO:0000259" key="4">
    <source>
        <dbReference type="PROSITE" id="PS50893"/>
    </source>
</evidence>
<keyword evidence="2" id="KW-0547">Nucleotide-binding</keyword>
<evidence type="ECO:0000256" key="1">
    <source>
        <dbReference type="ARBA" id="ARBA00022448"/>
    </source>
</evidence>
<dbReference type="Pfam" id="PF00005">
    <property type="entry name" value="ABC_tran"/>
    <property type="match status" value="1"/>
</dbReference>
<sequence length="318" mass="35592">MTALLGPSGSGKTTLLRLISGLEELTEGRIYFDDEDATELAVQERQIGFVFQSYALFRHMTIAQNIAFGPRIRRMGIDIDQRVNELLELIELPGLGGRYPPQLSGGQRQRVALARALASNPRLLLLDEPFGALDPMIRKSVRKGLKAIIDKVGVTSILVTHDQEEAFDLADQIVIFNRGKVVQVGDRDQIRRSPATPFVLNFIDDVNQLPSNCQFVKRMGLKADKRLVMCRPSRVEVSAAPPTSTPKFAPAIVVDRVDIGSMIKYMLRFDDGVVIEMHLQGEEHERKQAFDLQQRVFVHVDSGLFWPFTPDEISSAPL</sequence>
<dbReference type="PANTHER" id="PTHR42781">
    <property type="entry name" value="SPERMIDINE/PUTRESCINE IMPORT ATP-BINDING PROTEIN POTA"/>
    <property type="match status" value="1"/>
</dbReference>
<dbReference type="SUPFAM" id="SSF50331">
    <property type="entry name" value="MOP-like"/>
    <property type="match status" value="1"/>
</dbReference>
<dbReference type="InterPro" id="IPR003593">
    <property type="entry name" value="AAA+_ATPase"/>
</dbReference>
<keyword evidence="1" id="KW-0813">Transport</keyword>
<name>A0ABR2YK10_9CHLO</name>
<keyword evidence="3" id="KW-0067">ATP-binding</keyword>
<dbReference type="PROSITE" id="PS50893">
    <property type="entry name" value="ABC_TRANSPORTER_2"/>
    <property type="match status" value="1"/>
</dbReference>
<dbReference type="Pfam" id="PF08402">
    <property type="entry name" value="TOBE_2"/>
    <property type="match status" value="1"/>
</dbReference>
<dbReference type="Proteomes" id="UP001491310">
    <property type="component" value="Unassembled WGS sequence"/>
</dbReference>